<organism evidence="1 2">
    <name type="scientific">Gigaspora margarita</name>
    <dbReference type="NCBI Taxonomy" id="4874"/>
    <lineage>
        <taxon>Eukaryota</taxon>
        <taxon>Fungi</taxon>
        <taxon>Fungi incertae sedis</taxon>
        <taxon>Mucoromycota</taxon>
        <taxon>Glomeromycotina</taxon>
        <taxon>Glomeromycetes</taxon>
        <taxon>Diversisporales</taxon>
        <taxon>Gigasporaceae</taxon>
        <taxon>Gigaspora</taxon>
    </lineage>
</organism>
<reference evidence="1 2" key="1">
    <citation type="submission" date="2021-06" db="EMBL/GenBank/DDBJ databases">
        <authorList>
            <person name="Kallberg Y."/>
            <person name="Tangrot J."/>
            <person name="Rosling A."/>
        </authorList>
    </citation>
    <scope>NUCLEOTIDE SEQUENCE [LARGE SCALE GENOMIC DNA]</scope>
    <source>
        <strain evidence="1 2">120-4 pot B 10/14</strain>
    </source>
</reference>
<feature type="non-terminal residue" evidence="1">
    <location>
        <position position="57"/>
    </location>
</feature>
<feature type="non-terminal residue" evidence="1">
    <location>
        <position position="1"/>
    </location>
</feature>
<dbReference type="Proteomes" id="UP000789901">
    <property type="component" value="Unassembled WGS sequence"/>
</dbReference>
<dbReference type="EMBL" id="CAJVQB010106632">
    <property type="protein sequence ID" value="CAG8851539.1"/>
    <property type="molecule type" value="Genomic_DNA"/>
</dbReference>
<evidence type="ECO:0000313" key="1">
    <source>
        <dbReference type="EMBL" id="CAG8851539.1"/>
    </source>
</evidence>
<comment type="caution">
    <text evidence="1">The sequence shown here is derived from an EMBL/GenBank/DDBJ whole genome shotgun (WGS) entry which is preliminary data.</text>
</comment>
<keyword evidence="2" id="KW-1185">Reference proteome</keyword>
<accession>A0ABN7X9R0</accession>
<protein>
    <submittedName>
        <fullName evidence="1">15010_t:CDS:1</fullName>
    </submittedName>
</protein>
<evidence type="ECO:0000313" key="2">
    <source>
        <dbReference type="Proteomes" id="UP000789901"/>
    </source>
</evidence>
<sequence>LSLVLDSLLLIYFETNMLHEGINFSNWNIALETISTFAKQNEFTIKKEHIEYCSDST</sequence>
<gene>
    <name evidence="1" type="ORF">GMARGA_LOCUS40794</name>
</gene>
<name>A0ABN7X9R0_GIGMA</name>
<proteinExistence type="predicted"/>